<feature type="region of interest" description="Disordered" evidence="1">
    <location>
        <begin position="220"/>
        <end position="252"/>
    </location>
</feature>
<evidence type="ECO:0000313" key="3">
    <source>
        <dbReference type="Proteomes" id="UP000220102"/>
    </source>
</evidence>
<dbReference type="OrthoDB" id="1491023at2"/>
<proteinExistence type="predicted"/>
<evidence type="ECO:0000313" key="2">
    <source>
        <dbReference type="EMBL" id="PEN12516.1"/>
    </source>
</evidence>
<dbReference type="AlphaFoldDB" id="A0A2A8CV41"/>
<name>A0A2A8CV41_9BACT</name>
<comment type="caution">
    <text evidence="2">The sequence shown here is derived from an EMBL/GenBank/DDBJ whole genome shotgun (WGS) entry which is preliminary data.</text>
</comment>
<dbReference type="EMBL" id="PDEQ01000007">
    <property type="protein sequence ID" value="PEN12516.1"/>
    <property type="molecule type" value="Genomic_DNA"/>
</dbReference>
<reference evidence="2 3" key="1">
    <citation type="submission" date="2017-10" db="EMBL/GenBank/DDBJ databases">
        <title>Draft genome of Longibacter Salinarum.</title>
        <authorList>
            <person name="Goh K.M."/>
            <person name="Shamsir M.S."/>
            <person name="Lim S.W."/>
        </authorList>
    </citation>
    <scope>NUCLEOTIDE SEQUENCE [LARGE SCALE GENOMIC DNA]</scope>
    <source>
        <strain evidence="2 3">KCTC 52045</strain>
    </source>
</reference>
<keyword evidence="3" id="KW-1185">Reference proteome</keyword>
<sequence>MAFSSYDPSPEPSSFPNVHFDPPAVVGVAALLLGLMVFSGCKSMMENISMPGGSQDCIAIDASEVRVERDGGAYVVTDGQSRMLQAASERDARDMAALARQHESHCFIGRDNTRADRDTYVFEYWKGQSSVDGDAPPESDCISYDPTDLRIVDEGSDGYVLTDGRSRMAMLDNEIDAEKALDWARGHTRHCFIGRDNNRRNRADYITSFWAGTGMSTYERRAAREADDEREATTAETRERTATGSATNAPPAQIQLRFDETTIVYEPGWDGPQVAADNHVLSYGDDWDVREVKPFLYHVRYTYWDDFYWKVNTSRQTVYRVENGTFGRLGGESDAVSFDLSVRGSGDNPSRFTVTIPNARWLYDPATGSRGAAGPQMLVDDDVLSYRQGWEVEKLKPFLYHARRSSWDGFYWKINTSREQVYVVKGGTFGQYGGTDDPMPADVTIRQ</sequence>
<evidence type="ECO:0000256" key="1">
    <source>
        <dbReference type="SAM" id="MobiDB-lite"/>
    </source>
</evidence>
<accession>A0A2A8CV41</accession>
<gene>
    <name evidence="2" type="ORF">CRI94_13395</name>
</gene>
<protein>
    <submittedName>
        <fullName evidence="2">Uncharacterized protein</fullName>
    </submittedName>
</protein>
<feature type="compositionally biased region" description="Basic and acidic residues" evidence="1">
    <location>
        <begin position="220"/>
        <end position="241"/>
    </location>
</feature>
<dbReference type="Proteomes" id="UP000220102">
    <property type="component" value="Unassembled WGS sequence"/>
</dbReference>
<dbReference type="RefSeq" id="WP_098076706.1">
    <property type="nucleotide sequence ID" value="NZ_PDEQ01000007.1"/>
</dbReference>
<organism evidence="2 3">
    <name type="scientific">Longibacter salinarum</name>
    <dbReference type="NCBI Taxonomy" id="1850348"/>
    <lineage>
        <taxon>Bacteria</taxon>
        <taxon>Pseudomonadati</taxon>
        <taxon>Rhodothermota</taxon>
        <taxon>Rhodothermia</taxon>
        <taxon>Rhodothermales</taxon>
        <taxon>Salisaetaceae</taxon>
        <taxon>Longibacter</taxon>
    </lineage>
</organism>